<dbReference type="InterPro" id="IPR028082">
    <property type="entry name" value="Peripla_BP_I"/>
</dbReference>
<sequence length="83" mass="8503">MLDALAHRGLSVPGDVSVLAVSPRGLAEHLAVPLSVIDVPSVEIGRIAVQMAVERQDEPLPAETRLLAPVLTENGSCAAPSAG</sequence>
<keyword evidence="6" id="KW-1185">Reference proteome</keyword>
<evidence type="ECO:0000256" key="1">
    <source>
        <dbReference type="ARBA" id="ARBA00023015"/>
    </source>
</evidence>
<evidence type="ECO:0000256" key="2">
    <source>
        <dbReference type="ARBA" id="ARBA00023125"/>
    </source>
</evidence>
<evidence type="ECO:0000313" key="6">
    <source>
        <dbReference type="Proteomes" id="UP001157091"/>
    </source>
</evidence>
<accession>A0ABQ6I0A8</accession>
<dbReference type="EMBL" id="BSUK01000001">
    <property type="protein sequence ID" value="GMA24175.1"/>
    <property type="molecule type" value="Genomic_DNA"/>
</dbReference>
<gene>
    <name evidence="5" type="ORF">GCM10025864_19340</name>
</gene>
<protein>
    <recommendedName>
        <fullName evidence="4">Transcriptional regulator LacI/GalR-like sensor domain-containing protein</fullName>
    </recommendedName>
</protein>
<evidence type="ECO:0000313" key="5">
    <source>
        <dbReference type="EMBL" id="GMA24175.1"/>
    </source>
</evidence>
<dbReference type="InterPro" id="IPR046335">
    <property type="entry name" value="LacI/GalR-like_sensor"/>
</dbReference>
<dbReference type="Pfam" id="PF13377">
    <property type="entry name" value="Peripla_BP_3"/>
    <property type="match status" value="1"/>
</dbReference>
<proteinExistence type="predicted"/>
<reference evidence="6" key="1">
    <citation type="journal article" date="2019" name="Int. J. Syst. Evol. Microbiol.">
        <title>The Global Catalogue of Microorganisms (GCM) 10K type strain sequencing project: providing services to taxonomists for standard genome sequencing and annotation.</title>
        <authorList>
            <consortium name="The Broad Institute Genomics Platform"/>
            <consortium name="The Broad Institute Genome Sequencing Center for Infectious Disease"/>
            <person name="Wu L."/>
            <person name="Ma J."/>
        </authorList>
    </citation>
    <scope>NUCLEOTIDE SEQUENCE [LARGE SCALE GENOMIC DNA]</scope>
    <source>
        <strain evidence="6">NBRC 106348</strain>
    </source>
</reference>
<dbReference type="SUPFAM" id="SSF53822">
    <property type="entry name" value="Periplasmic binding protein-like I"/>
    <property type="match status" value="1"/>
</dbReference>
<name>A0ABQ6I0A8_9MICO</name>
<keyword evidence="2" id="KW-0238">DNA-binding</keyword>
<keyword evidence="1" id="KW-0805">Transcription regulation</keyword>
<organism evidence="5 6">
    <name type="scientific">Luteimicrobium album</name>
    <dbReference type="NCBI Taxonomy" id="1054550"/>
    <lineage>
        <taxon>Bacteria</taxon>
        <taxon>Bacillati</taxon>
        <taxon>Actinomycetota</taxon>
        <taxon>Actinomycetes</taxon>
        <taxon>Micrococcales</taxon>
        <taxon>Luteimicrobium</taxon>
    </lineage>
</organism>
<dbReference type="Gene3D" id="3.40.50.2300">
    <property type="match status" value="1"/>
</dbReference>
<evidence type="ECO:0000259" key="4">
    <source>
        <dbReference type="Pfam" id="PF13377"/>
    </source>
</evidence>
<keyword evidence="3" id="KW-0804">Transcription</keyword>
<evidence type="ECO:0000256" key="3">
    <source>
        <dbReference type="ARBA" id="ARBA00023163"/>
    </source>
</evidence>
<comment type="caution">
    <text evidence="5">The sequence shown here is derived from an EMBL/GenBank/DDBJ whole genome shotgun (WGS) entry which is preliminary data.</text>
</comment>
<dbReference type="Proteomes" id="UP001157091">
    <property type="component" value="Unassembled WGS sequence"/>
</dbReference>
<feature type="domain" description="Transcriptional regulator LacI/GalR-like sensor" evidence="4">
    <location>
        <begin position="2"/>
        <end position="77"/>
    </location>
</feature>